<proteinExistence type="inferred from homology"/>
<keyword evidence="6" id="KW-1133">Transmembrane helix</keyword>
<keyword evidence="6" id="KW-0472">Membrane</keyword>
<comment type="similarity">
    <text evidence="1 5">Belongs to the GDA1/CD39 NTPase family.</text>
</comment>
<dbReference type="EMBL" id="OC918892">
    <property type="protein sequence ID" value="CAD7650312.1"/>
    <property type="molecule type" value="Genomic_DNA"/>
</dbReference>
<dbReference type="GO" id="GO:0005886">
    <property type="term" value="C:plasma membrane"/>
    <property type="evidence" value="ECO:0007669"/>
    <property type="project" value="TreeGrafter"/>
</dbReference>
<keyword evidence="4" id="KW-0547">Nucleotide-binding</keyword>
<dbReference type="PANTHER" id="PTHR11782:SF83">
    <property type="entry name" value="GUANOSINE-DIPHOSPHATASE"/>
    <property type="match status" value="1"/>
</dbReference>
<dbReference type="GO" id="GO:0004382">
    <property type="term" value="F:GDP phosphatase activity"/>
    <property type="evidence" value="ECO:0007669"/>
    <property type="project" value="TreeGrafter"/>
</dbReference>
<gene>
    <name evidence="7" type="ORF">ONB1V03_LOCUS7744</name>
</gene>
<dbReference type="EMBL" id="CAJPVJ010004067">
    <property type="protein sequence ID" value="CAG2168253.1"/>
    <property type="molecule type" value="Genomic_DNA"/>
</dbReference>
<reference evidence="7" key="1">
    <citation type="submission" date="2020-11" db="EMBL/GenBank/DDBJ databases">
        <authorList>
            <person name="Tran Van P."/>
        </authorList>
    </citation>
    <scope>NUCLEOTIDE SEQUENCE</scope>
</reference>
<dbReference type="GO" id="GO:0017111">
    <property type="term" value="F:ribonucleoside triphosphate phosphatase activity"/>
    <property type="evidence" value="ECO:0007669"/>
    <property type="project" value="TreeGrafter"/>
</dbReference>
<keyword evidence="6" id="KW-0812">Transmembrane</keyword>
<dbReference type="PANTHER" id="PTHR11782">
    <property type="entry name" value="ADENOSINE/GUANOSINE DIPHOSPHATASE"/>
    <property type="match status" value="1"/>
</dbReference>
<name>A0A7R9QN13_9ACAR</name>
<evidence type="ECO:0000313" key="7">
    <source>
        <dbReference type="EMBL" id="CAD7650312.1"/>
    </source>
</evidence>
<evidence type="ECO:0000256" key="4">
    <source>
        <dbReference type="PIRSR" id="PIRSR600407-2"/>
    </source>
</evidence>
<dbReference type="Pfam" id="PF01150">
    <property type="entry name" value="GDA1_CD39"/>
    <property type="match status" value="2"/>
</dbReference>
<evidence type="ECO:0000256" key="2">
    <source>
        <dbReference type="ARBA" id="ARBA00022801"/>
    </source>
</evidence>
<dbReference type="PROSITE" id="PS01238">
    <property type="entry name" value="GDA1_CD39_NTPASE"/>
    <property type="match status" value="1"/>
</dbReference>
<keyword evidence="2 5" id="KW-0378">Hydrolase</keyword>
<feature type="non-terminal residue" evidence="7">
    <location>
        <position position="1"/>
    </location>
</feature>
<dbReference type="GO" id="GO:0009134">
    <property type="term" value="P:nucleoside diphosphate catabolic process"/>
    <property type="evidence" value="ECO:0007669"/>
    <property type="project" value="TreeGrafter"/>
</dbReference>
<dbReference type="GO" id="GO:0045134">
    <property type="term" value="F:UDP phosphatase activity"/>
    <property type="evidence" value="ECO:0007669"/>
    <property type="project" value="TreeGrafter"/>
</dbReference>
<protein>
    <submittedName>
        <fullName evidence="7">Uncharacterized protein</fullName>
    </submittedName>
</protein>
<dbReference type="OrthoDB" id="6372431at2759"/>
<feature type="binding site" evidence="4">
    <location>
        <begin position="334"/>
        <end position="338"/>
    </location>
    <ligand>
        <name>ATP</name>
        <dbReference type="ChEBI" id="CHEBI:30616"/>
    </ligand>
</feature>
<evidence type="ECO:0000256" key="6">
    <source>
        <dbReference type="SAM" id="Phobius"/>
    </source>
</evidence>
<sequence>MANWKVLTLTSVAIGLCGLVLIITLFTATGGYVPFDYGVVLDAGSSHTQITLYHWKADKERCTGVVEQLDTCRIEGGISGYNITDVSVVGEDLMQCVRNVSTKIDRERLMLTPLYLGATAGMRLLNITAPMIVNQMANWKVLTLTSVAIGLCGLVLIITLFTATGGYVPFDYGVVLDAGSSHTQITLYHWKANKERCTGVVEQLDTCRIEGGISGYNITDVSVVGEDLMQCVRNVSTKIDRERLMLTPLYLGATAGMRLLNITAPMKVKSIFDLIHKVFTLNTQLQIKTIDIISGQNEGLFSWVTNNYLMSKLVVDRFDTQSPNSTIGMLDMGGASAQIAFRGLDTSGNVTDRDDVNVRLYGINHTVHASSNLCFGVDQAMLRYQAYLILSRNRDRDP</sequence>
<organism evidence="7">
    <name type="scientific">Oppiella nova</name>
    <dbReference type="NCBI Taxonomy" id="334625"/>
    <lineage>
        <taxon>Eukaryota</taxon>
        <taxon>Metazoa</taxon>
        <taxon>Ecdysozoa</taxon>
        <taxon>Arthropoda</taxon>
        <taxon>Chelicerata</taxon>
        <taxon>Arachnida</taxon>
        <taxon>Acari</taxon>
        <taxon>Acariformes</taxon>
        <taxon>Sarcoptiformes</taxon>
        <taxon>Oribatida</taxon>
        <taxon>Brachypylina</taxon>
        <taxon>Oppioidea</taxon>
        <taxon>Oppiidae</taxon>
        <taxon>Oppiella</taxon>
    </lineage>
</organism>
<feature type="transmembrane region" description="Helical" evidence="6">
    <location>
        <begin position="6"/>
        <end position="28"/>
    </location>
</feature>
<dbReference type="Gene3D" id="3.30.420.150">
    <property type="entry name" value="Exopolyphosphatase. Domain 2"/>
    <property type="match status" value="1"/>
</dbReference>
<evidence type="ECO:0000313" key="8">
    <source>
        <dbReference type="Proteomes" id="UP000728032"/>
    </source>
</evidence>
<dbReference type="InterPro" id="IPR000407">
    <property type="entry name" value="GDA1_CD39_NTPase"/>
</dbReference>
<evidence type="ECO:0000256" key="1">
    <source>
        <dbReference type="ARBA" id="ARBA00009283"/>
    </source>
</evidence>
<evidence type="ECO:0000256" key="5">
    <source>
        <dbReference type="RuleBase" id="RU003833"/>
    </source>
</evidence>
<feature type="active site" description="Proton acceptor" evidence="3">
    <location>
        <position position="298"/>
    </location>
</feature>
<evidence type="ECO:0000256" key="3">
    <source>
        <dbReference type="PIRSR" id="PIRSR600407-1"/>
    </source>
</evidence>
<feature type="transmembrane region" description="Helical" evidence="6">
    <location>
        <begin position="113"/>
        <end position="133"/>
    </location>
</feature>
<keyword evidence="8" id="KW-1185">Reference proteome</keyword>
<dbReference type="Proteomes" id="UP000728032">
    <property type="component" value="Unassembled WGS sequence"/>
</dbReference>
<accession>A0A7R9QN13</accession>
<dbReference type="Gene3D" id="3.30.420.40">
    <property type="match status" value="2"/>
</dbReference>
<feature type="transmembrane region" description="Helical" evidence="6">
    <location>
        <begin position="139"/>
        <end position="161"/>
    </location>
</feature>
<dbReference type="GO" id="GO:0005524">
    <property type="term" value="F:ATP binding"/>
    <property type="evidence" value="ECO:0007669"/>
    <property type="project" value="UniProtKB-KW"/>
</dbReference>
<dbReference type="AlphaFoldDB" id="A0A7R9QN13"/>
<keyword evidence="4" id="KW-0067">ATP-binding</keyword>